<dbReference type="Gene3D" id="2.130.10.10">
    <property type="entry name" value="YVTN repeat-like/Quinoprotein amine dehydrogenase"/>
    <property type="match status" value="4"/>
</dbReference>
<dbReference type="Pfam" id="PF24883">
    <property type="entry name" value="NPHP3_N"/>
    <property type="match status" value="1"/>
</dbReference>
<feature type="domain" description="Nephrocystin 3-like N-terminal" evidence="10">
    <location>
        <begin position="443"/>
        <end position="604"/>
    </location>
</feature>
<dbReference type="InterPro" id="IPR056884">
    <property type="entry name" value="NPHP3-like_N"/>
</dbReference>
<dbReference type="Pfam" id="PF17100">
    <property type="entry name" value="NACHT_N"/>
    <property type="match status" value="1"/>
</dbReference>
<feature type="compositionally biased region" description="Low complexity" evidence="7">
    <location>
        <begin position="31"/>
        <end position="42"/>
    </location>
</feature>
<evidence type="ECO:0000259" key="9">
    <source>
        <dbReference type="Pfam" id="PF17100"/>
    </source>
</evidence>
<gene>
    <name evidence="11" type="ORF">ASPFODRAFT_46865</name>
</gene>
<dbReference type="InterPro" id="IPR036322">
    <property type="entry name" value="WD40_repeat_dom_sf"/>
</dbReference>
<dbReference type="Gene3D" id="3.40.50.300">
    <property type="entry name" value="P-loop containing nucleotide triphosphate hydrolases"/>
    <property type="match status" value="1"/>
</dbReference>
<evidence type="ECO:0000259" key="10">
    <source>
        <dbReference type="Pfam" id="PF24883"/>
    </source>
</evidence>
<feature type="domain" description="Anaphase-promoting complex subunit 4-like WD40" evidence="8">
    <location>
        <begin position="1474"/>
        <end position="1541"/>
    </location>
</feature>
<keyword evidence="1 6" id="KW-0853">WD repeat</keyword>
<dbReference type="SMART" id="SM00320">
    <property type="entry name" value="WD40"/>
    <property type="match status" value="10"/>
</dbReference>
<evidence type="ECO:0000256" key="6">
    <source>
        <dbReference type="PROSITE-ProRule" id="PRU00221"/>
    </source>
</evidence>
<feature type="region of interest" description="Disordered" evidence="7">
    <location>
        <begin position="1"/>
        <end position="110"/>
    </location>
</feature>
<dbReference type="OrthoDB" id="674604at2759"/>
<accession>A0A1M3TGH3</accession>
<proteinExistence type="inferred from homology"/>
<dbReference type="VEuPathDB" id="FungiDB:ASPFODRAFT_46865"/>
<evidence type="ECO:0000256" key="2">
    <source>
        <dbReference type="ARBA" id="ARBA00022737"/>
    </source>
</evidence>
<dbReference type="Proteomes" id="UP000184063">
    <property type="component" value="Unassembled WGS sequence"/>
</dbReference>
<dbReference type="InterPro" id="IPR001680">
    <property type="entry name" value="WD40_rpt"/>
</dbReference>
<feature type="compositionally biased region" description="Polar residues" evidence="7">
    <location>
        <begin position="46"/>
        <end position="61"/>
    </location>
</feature>
<evidence type="ECO:0000256" key="7">
    <source>
        <dbReference type="SAM" id="MobiDB-lite"/>
    </source>
</evidence>
<dbReference type="InterPro" id="IPR031359">
    <property type="entry name" value="NACHT_N"/>
</dbReference>
<keyword evidence="2" id="KW-0677">Repeat</keyword>
<dbReference type="GO" id="GO:1990234">
    <property type="term" value="C:transferase complex"/>
    <property type="evidence" value="ECO:0007669"/>
    <property type="project" value="UniProtKB-ARBA"/>
</dbReference>
<sequence length="1651" mass="186561">MTCKETLTGIFMPSTWKKRNKAAEESPKVEPSSSTASPASSALRQEPQSRSQPANTVQAPSNEPIFHCHPETESKNVDLETSHEEKKEMADKKETRELQKTTDKKAMADNKEARTELASTVEQEELSHRLHDKTLRNGLWEAAYRKVEQEVNTNVMAQFVKLLVEAEISQDEQGTSNDDADERGNEGNLEKLQDIVKGKLNVIQNARLVVRGRVVRDQASEILGTIKMFKDIITATVSAEPHAALAWGCVAGLFPLIDNTLTQFDNAQTGLRKISDILVRCRLIEATPLISRDQSSEDQGLLSRVKDKMIDLYSQILNYQVSLVAQYSRPSIKRLLRDAVLKDNWTAMLTSMKNTEDSITSDLERLNQKIITSIDGQMSSLRQTVKSILDESRKAHEEIKLLTQDALISALPEAEYAAFDTYRKDMPPPAYCHEDTRKQILRKIQRWGNGGDNNCIFWLRGMAGTGKSTVARTVAKMFNDQLLLGASFFFSRSNADRADPDRLFPTLARQLADVLPGFAAHLKDSIQHKHDVAQQSLDQQWRCLLLEPLSTLSDKFPHSMALVLVIDALDECHNGRIYAQSIVKLLATARTLEKVQLRIFVTSRPEDYLADGFTQIPSTTYYDVMIDGTGDLTTERDIRIFLEDKLSEIAIRKQPNGRTQEAWPGKERAEKLIERCGRLFIAAATACRLLEATGFLNATLDLLLNTNEQHVSLTKDIDEMYKFVLKQAITERGSDSIYLIPLFQLVVGSVITMPEALSLRNLATLLREPCEDIRIMLKNLSSVLVVPEDDNSRISIFHLSFRDFLVDPKRCDDERLIIDEKKANKKLFNRCMDILLEKDYLRRNICDIRQPGTAAVEISQETVNNYLPQEVQYACWHWGTHINCAGSIQTKETTQLMNFLKEHFTHWLEALSLTRRMSHASPTMTELKTRVAPENYPELLEFVDDGRQFINHHGNDIAEAPLQVYYSALIFSPPSSVLRKQYQKESPRWIRLISTNHDSWGQSERILRCEEPRWATFSPDSTKVAAGTLLGNVMVWNLITGELEQVLQDHGLSPGHKEVLGVSFYPNGRNIMAVYEDHTVNTFDIVTGHLDRRQNIPVGVRDIAAIKSLPYSRRVAFLQKHNQAVCLWDSEFGVTKIIEGQFEKWILSPNGELIASCSDGRVRLSKIIPRGSEVCDTEEIFAWEVKNDYWFRAVFSSNLEKIALRIDYNKVLVCDPEREPEEVLEIKFGYAGEIGNFGEMAFSPDCTQLAVSTCAGTLEIWDLTTRHIIHRLHGHSNEVRNFTFSPDGRKLVSFTRGEQEVRIWDLHGLSKVGQPPESAITTYGSIHTPLISPSGEIAMLTRYSDVSEIWESEIWDLATGKLQRRLTEEVGRFAAFSPDNKYLAFVNNNGYFKLYSTITWKPSILLETILGVTTAFSPDSKRVAIHDNDGILRVYDSATGREERASPKPLPKSEMLAFSPHGDMVASSSTGLMTVWSLGKEPTQYDIDFGCDHITAIAFSHNGKQIAIGCERGHVKISDLRTGEVLMKHFSYSSPVYSLTFAPDDTRLAARDVITILIWDMAEEKPIKALECYSNITKRQPLLLNWEDLALYTLESDQKWVTYNGKRIVAIPAEFRSKIVKLPSANSMLLIGDGSPLGTLHFSPKPDYADI</sequence>
<feature type="compositionally biased region" description="Basic and acidic residues" evidence="7">
    <location>
        <begin position="66"/>
        <end position="110"/>
    </location>
</feature>
<feature type="domain" description="NWD NACHT-NTPase N-terminal" evidence="9">
    <location>
        <begin position="139"/>
        <end position="362"/>
    </location>
</feature>
<dbReference type="InterPro" id="IPR015943">
    <property type="entry name" value="WD40/YVTN_repeat-like_dom_sf"/>
</dbReference>
<dbReference type="EMBL" id="KV878242">
    <property type="protein sequence ID" value="OJZ85796.1"/>
    <property type="molecule type" value="Genomic_DNA"/>
</dbReference>
<dbReference type="Pfam" id="PF00400">
    <property type="entry name" value="WD40"/>
    <property type="match status" value="2"/>
</dbReference>
<reference evidence="12" key="1">
    <citation type="journal article" date="2017" name="Genome Biol.">
        <title>Comparative genomics reveals high biological diversity and specific adaptations in the industrially and medically important fungal genus Aspergillus.</title>
        <authorList>
            <person name="de Vries R.P."/>
            <person name="Riley R."/>
            <person name="Wiebenga A."/>
            <person name="Aguilar-Osorio G."/>
            <person name="Amillis S."/>
            <person name="Uchima C.A."/>
            <person name="Anderluh G."/>
            <person name="Asadollahi M."/>
            <person name="Askin M."/>
            <person name="Barry K."/>
            <person name="Battaglia E."/>
            <person name="Bayram O."/>
            <person name="Benocci T."/>
            <person name="Braus-Stromeyer S.A."/>
            <person name="Caldana C."/>
            <person name="Canovas D."/>
            <person name="Cerqueira G.C."/>
            <person name="Chen F."/>
            <person name="Chen W."/>
            <person name="Choi C."/>
            <person name="Clum A."/>
            <person name="Dos Santos R.A."/>
            <person name="Damasio A.R."/>
            <person name="Diallinas G."/>
            <person name="Emri T."/>
            <person name="Fekete E."/>
            <person name="Flipphi M."/>
            <person name="Freyberg S."/>
            <person name="Gallo A."/>
            <person name="Gournas C."/>
            <person name="Habgood R."/>
            <person name="Hainaut M."/>
            <person name="Harispe M.L."/>
            <person name="Henrissat B."/>
            <person name="Hilden K.S."/>
            <person name="Hope R."/>
            <person name="Hossain A."/>
            <person name="Karabika E."/>
            <person name="Karaffa L."/>
            <person name="Karanyi Z."/>
            <person name="Krasevec N."/>
            <person name="Kuo A."/>
            <person name="Kusch H."/>
            <person name="LaButti K."/>
            <person name="Lagendijk E.L."/>
            <person name="Lapidus A."/>
            <person name="Levasseur A."/>
            <person name="Lindquist E."/>
            <person name="Lipzen A."/>
            <person name="Logrieco A.F."/>
            <person name="MacCabe A."/>
            <person name="Maekelae M.R."/>
            <person name="Malavazi I."/>
            <person name="Melin P."/>
            <person name="Meyer V."/>
            <person name="Mielnichuk N."/>
            <person name="Miskei M."/>
            <person name="Molnar A.P."/>
            <person name="Mule G."/>
            <person name="Ngan C.Y."/>
            <person name="Orejas M."/>
            <person name="Orosz E."/>
            <person name="Ouedraogo J.P."/>
            <person name="Overkamp K.M."/>
            <person name="Park H.-S."/>
            <person name="Perrone G."/>
            <person name="Piumi F."/>
            <person name="Punt P.J."/>
            <person name="Ram A.F."/>
            <person name="Ramon A."/>
            <person name="Rauscher S."/>
            <person name="Record E."/>
            <person name="Riano-Pachon D.M."/>
            <person name="Robert V."/>
            <person name="Roehrig J."/>
            <person name="Ruller R."/>
            <person name="Salamov A."/>
            <person name="Salih N.S."/>
            <person name="Samson R.A."/>
            <person name="Sandor E."/>
            <person name="Sanguinetti M."/>
            <person name="Schuetze T."/>
            <person name="Sepcic K."/>
            <person name="Shelest E."/>
            <person name="Sherlock G."/>
            <person name="Sophianopoulou V."/>
            <person name="Squina F.M."/>
            <person name="Sun H."/>
            <person name="Susca A."/>
            <person name="Todd R.B."/>
            <person name="Tsang A."/>
            <person name="Unkles S.E."/>
            <person name="van de Wiele N."/>
            <person name="van Rossen-Uffink D."/>
            <person name="Oliveira J.V."/>
            <person name="Vesth T.C."/>
            <person name="Visser J."/>
            <person name="Yu J.-H."/>
            <person name="Zhou M."/>
            <person name="Andersen M.R."/>
            <person name="Archer D.B."/>
            <person name="Baker S.E."/>
            <person name="Benoit I."/>
            <person name="Brakhage A.A."/>
            <person name="Braus G.H."/>
            <person name="Fischer R."/>
            <person name="Frisvad J.C."/>
            <person name="Goldman G.H."/>
            <person name="Houbraken J."/>
            <person name="Oakley B."/>
            <person name="Pocsi I."/>
            <person name="Scazzocchio C."/>
            <person name="Seiboth B."/>
            <person name="vanKuyk P.A."/>
            <person name="Wortman J."/>
            <person name="Dyer P.S."/>
            <person name="Grigoriev I.V."/>
        </authorList>
    </citation>
    <scope>NUCLEOTIDE SEQUENCE [LARGE SCALE GENOMIC DNA]</scope>
    <source>
        <strain evidence="12">CBS 106.47</strain>
    </source>
</reference>
<dbReference type="SUPFAM" id="SSF50978">
    <property type="entry name" value="WD40 repeat-like"/>
    <property type="match status" value="1"/>
</dbReference>
<protein>
    <recommendedName>
        <fullName evidence="4">Mitochondrial division protein 1</fullName>
    </recommendedName>
</protein>
<evidence type="ECO:0000256" key="4">
    <source>
        <dbReference type="ARBA" id="ARBA00039789"/>
    </source>
</evidence>
<evidence type="ECO:0000256" key="5">
    <source>
        <dbReference type="ARBA" id="ARBA00043913"/>
    </source>
</evidence>
<dbReference type="PROSITE" id="PS50082">
    <property type="entry name" value="WD_REPEATS_2"/>
    <property type="match status" value="1"/>
</dbReference>
<dbReference type="PANTHER" id="PTHR22847:SF637">
    <property type="entry name" value="WD REPEAT DOMAIN 5B"/>
    <property type="match status" value="1"/>
</dbReference>
<name>A0A1M3TGH3_ASPLC</name>
<feature type="repeat" description="WD" evidence="6">
    <location>
        <begin position="1272"/>
        <end position="1306"/>
    </location>
</feature>
<comment type="function">
    <text evidence="5">Involved in mitochondrial fission. Acts as an adapter protein required to form mitochondrial fission complexes. Formation of these complexes is required to promote constriction and fission of the mitochondrial compartment at a late step in mitochondrial division.</text>
</comment>
<dbReference type="SUPFAM" id="SSF52540">
    <property type="entry name" value="P-loop containing nucleoside triphosphate hydrolases"/>
    <property type="match status" value="1"/>
</dbReference>
<dbReference type="Pfam" id="PF12894">
    <property type="entry name" value="ANAPC4_WD40"/>
    <property type="match status" value="1"/>
</dbReference>
<evidence type="ECO:0000313" key="11">
    <source>
        <dbReference type="EMBL" id="OJZ85796.1"/>
    </source>
</evidence>
<evidence type="ECO:0000313" key="12">
    <source>
        <dbReference type="Proteomes" id="UP000184063"/>
    </source>
</evidence>
<dbReference type="InterPro" id="IPR024977">
    <property type="entry name" value="Apc4-like_WD40_dom"/>
</dbReference>
<dbReference type="PROSITE" id="PS50294">
    <property type="entry name" value="WD_REPEATS_REGION"/>
    <property type="match status" value="1"/>
</dbReference>
<comment type="similarity">
    <text evidence="3">Belongs to the WD repeat MDV1/CAF4 family.</text>
</comment>
<organism evidence="11 12">
    <name type="scientific">Aspergillus luchuensis (strain CBS 106.47)</name>
    <dbReference type="NCBI Taxonomy" id="1137211"/>
    <lineage>
        <taxon>Eukaryota</taxon>
        <taxon>Fungi</taxon>
        <taxon>Dikarya</taxon>
        <taxon>Ascomycota</taxon>
        <taxon>Pezizomycotina</taxon>
        <taxon>Eurotiomycetes</taxon>
        <taxon>Eurotiomycetidae</taxon>
        <taxon>Eurotiales</taxon>
        <taxon>Aspergillaceae</taxon>
        <taxon>Aspergillus</taxon>
        <taxon>Aspergillus subgen. Circumdati</taxon>
    </lineage>
</organism>
<dbReference type="InterPro" id="IPR011047">
    <property type="entry name" value="Quinoprotein_ADH-like_sf"/>
</dbReference>
<dbReference type="PANTHER" id="PTHR22847">
    <property type="entry name" value="WD40 REPEAT PROTEIN"/>
    <property type="match status" value="1"/>
</dbReference>
<evidence type="ECO:0000256" key="3">
    <source>
        <dbReference type="ARBA" id="ARBA00038415"/>
    </source>
</evidence>
<evidence type="ECO:0000259" key="8">
    <source>
        <dbReference type="Pfam" id="PF12894"/>
    </source>
</evidence>
<dbReference type="SUPFAM" id="SSF50998">
    <property type="entry name" value="Quinoprotein alcohol dehydrogenase-like"/>
    <property type="match status" value="1"/>
</dbReference>
<evidence type="ECO:0000256" key="1">
    <source>
        <dbReference type="ARBA" id="ARBA00022574"/>
    </source>
</evidence>
<dbReference type="InterPro" id="IPR027417">
    <property type="entry name" value="P-loop_NTPase"/>
</dbReference>